<dbReference type="SUPFAM" id="SSF50891">
    <property type="entry name" value="Cyclophilin-like"/>
    <property type="match status" value="1"/>
</dbReference>
<dbReference type="GO" id="GO:0003755">
    <property type="term" value="F:peptidyl-prolyl cis-trans isomerase activity"/>
    <property type="evidence" value="ECO:0007669"/>
    <property type="project" value="InterPro"/>
</dbReference>
<proteinExistence type="inferred from homology"/>
<dbReference type="Pfam" id="PF13879">
    <property type="entry name" value="Hmw_CFAP97"/>
    <property type="match status" value="1"/>
</dbReference>
<reference evidence="5" key="1">
    <citation type="submission" date="2025-08" db="UniProtKB">
        <authorList>
            <consortium name="RefSeq"/>
        </authorList>
    </citation>
    <scope>IDENTIFICATION</scope>
    <source>
        <strain evidence="5">Aabys</strain>
        <tissue evidence="5">Whole body</tissue>
    </source>
</reference>
<feature type="compositionally biased region" description="Basic and acidic residues" evidence="2">
    <location>
        <begin position="123"/>
        <end position="144"/>
    </location>
</feature>
<dbReference type="GeneID" id="105262464"/>
<dbReference type="InterPro" id="IPR002130">
    <property type="entry name" value="Cyclophilin-type_PPIase_dom"/>
</dbReference>
<comment type="similarity">
    <text evidence="1">Belongs to the CFAP97 family.</text>
</comment>
<keyword evidence="4" id="KW-1185">Reference proteome</keyword>
<dbReference type="Proteomes" id="UP001652621">
    <property type="component" value="Unplaced"/>
</dbReference>
<evidence type="ECO:0000313" key="4">
    <source>
        <dbReference type="Proteomes" id="UP001652621"/>
    </source>
</evidence>
<dbReference type="VEuPathDB" id="VectorBase:MDOMA2_000817"/>
<gene>
    <name evidence="5" type="primary">LOC105262464</name>
</gene>
<dbReference type="Pfam" id="PF00160">
    <property type="entry name" value="Pro_isomerase"/>
    <property type="match status" value="1"/>
</dbReference>
<dbReference type="Gene3D" id="2.40.100.10">
    <property type="entry name" value="Cyclophilin-like"/>
    <property type="match status" value="1"/>
</dbReference>
<evidence type="ECO:0000256" key="2">
    <source>
        <dbReference type="SAM" id="MobiDB-lite"/>
    </source>
</evidence>
<dbReference type="InterPro" id="IPR029488">
    <property type="entry name" value="Hmw/CFAP97"/>
</dbReference>
<evidence type="ECO:0000259" key="3">
    <source>
        <dbReference type="PROSITE" id="PS50072"/>
    </source>
</evidence>
<name>A0A9J7DCV4_MUSDO</name>
<feature type="region of interest" description="Disordered" evidence="2">
    <location>
        <begin position="122"/>
        <end position="144"/>
    </location>
</feature>
<dbReference type="RefSeq" id="XP_011295886.2">
    <property type="nucleotide sequence ID" value="XM_011297584.3"/>
</dbReference>
<dbReference type="KEGG" id="mde:105262464"/>
<evidence type="ECO:0000256" key="1">
    <source>
        <dbReference type="ARBA" id="ARBA00008315"/>
    </source>
</evidence>
<sequence>MTPRIVKTDPNIVRKLQMSHRKSIENAQSMIDMKPTKILATTFLNMNKLKDDFKASSRILKDNIQLLRRINYIQRNHGKTGSYNKYKGQKSTYLENVNRQQEIIKRENLELGRRLLSVTSTMDTREKVRESNGNKNSKEKEKHPLDNSIIQAYMDVTSITDQHLMAQLLRPKIYLDLYIKNLHPLGRLVIQLYTEACPDLVLEFVRLCSHNSFELIKLIRIFPLLWIETELMVENEKLSKSNFEYQPNCLDLSQKHGVLSFSQHYLQGFPLGLLNFTISFKPLPACQRERIPFGIISNGLRILSLLPDYGTKNGKIKKQITVSKCGVL</sequence>
<accession>A0A9J7DCV4</accession>
<organism evidence="4 5">
    <name type="scientific">Musca domestica</name>
    <name type="common">House fly</name>
    <dbReference type="NCBI Taxonomy" id="7370"/>
    <lineage>
        <taxon>Eukaryota</taxon>
        <taxon>Metazoa</taxon>
        <taxon>Ecdysozoa</taxon>
        <taxon>Arthropoda</taxon>
        <taxon>Hexapoda</taxon>
        <taxon>Insecta</taxon>
        <taxon>Pterygota</taxon>
        <taxon>Neoptera</taxon>
        <taxon>Endopterygota</taxon>
        <taxon>Diptera</taxon>
        <taxon>Brachycera</taxon>
        <taxon>Muscomorpha</taxon>
        <taxon>Muscoidea</taxon>
        <taxon>Muscidae</taxon>
        <taxon>Musca</taxon>
    </lineage>
</organism>
<dbReference type="AlphaFoldDB" id="A0A9J7DCV4"/>
<dbReference type="InterPro" id="IPR029000">
    <property type="entry name" value="Cyclophilin-like_dom_sf"/>
</dbReference>
<protein>
    <submittedName>
        <fullName evidence="5">Uncharacterized protein LOC105262464</fullName>
    </submittedName>
</protein>
<dbReference type="OrthoDB" id="193499at2759"/>
<feature type="domain" description="PPIase cyclophilin-type" evidence="3">
    <location>
        <begin position="184"/>
        <end position="327"/>
    </location>
</feature>
<evidence type="ECO:0000313" key="5">
    <source>
        <dbReference type="RefSeq" id="XP_011295886.2"/>
    </source>
</evidence>
<dbReference type="PROSITE" id="PS50072">
    <property type="entry name" value="CSA_PPIASE_2"/>
    <property type="match status" value="1"/>
</dbReference>